<reference evidence="2 3" key="1">
    <citation type="submission" date="2019-07" db="EMBL/GenBank/DDBJ databases">
        <title>Whole genome shotgun sequence of Adhaeribacter aerolatus NBRC 106133.</title>
        <authorList>
            <person name="Hosoyama A."/>
            <person name="Uohara A."/>
            <person name="Ohji S."/>
            <person name="Ichikawa N."/>
        </authorList>
    </citation>
    <scope>NUCLEOTIDE SEQUENCE [LARGE SCALE GENOMIC DNA]</scope>
    <source>
        <strain evidence="2 3">NBRC 106133</strain>
    </source>
</reference>
<dbReference type="InterPro" id="IPR000182">
    <property type="entry name" value="GNAT_dom"/>
</dbReference>
<dbReference type="Proteomes" id="UP000321532">
    <property type="component" value="Unassembled WGS sequence"/>
</dbReference>
<comment type="caution">
    <text evidence="2">The sequence shown here is derived from an EMBL/GenBank/DDBJ whole genome shotgun (WGS) entry which is preliminary data.</text>
</comment>
<dbReference type="AlphaFoldDB" id="A0A512ASM3"/>
<protein>
    <submittedName>
        <fullName evidence="2">N-acetyltransferase</fullName>
    </submittedName>
</protein>
<keyword evidence="3" id="KW-1185">Reference proteome</keyword>
<evidence type="ECO:0000259" key="1">
    <source>
        <dbReference type="PROSITE" id="PS51186"/>
    </source>
</evidence>
<dbReference type="CDD" id="cd04301">
    <property type="entry name" value="NAT_SF"/>
    <property type="match status" value="1"/>
</dbReference>
<evidence type="ECO:0000313" key="3">
    <source>
        <dbReference type="Proteomes" id="UP000321532"/>
    </source>
</evidence>
<dbReference type="EMBL" id="BJYS01000001">
    <property type="protein sequence ID" value="GEO02705.1"/>
    <property type="molecule type" value="Genomic_DNA"/>
</dbReference>
<sequence>MIREYSVKDKNGLLNLLQLNSPQYFAPSEEADFIYYLDHHREDYFVVEINGEIVGSGGINYFHNKQEARLSWDIIHPCFQGQGIGKQLTQYRINLLQKNPAINLVCVRTTQLVYLFYQKMGFKLETTQKDFWAPGFDLYQMELLLKD</sequence>
<proteinExistence type="predicted"/>
<dbReference type="RefSeq" id="WP_146894727.1">
    <property type="nucleotide sequence ID" value="NZ_BJYS01000001.1"/>
</dbReference>
<dbReference type="GO" id="GO:0016747">
    <property type="term" value="F:acyltransferase activity, transferring groups other than amino-acyl groups"/>
    <property type="evidence" value="ECO:0007669"/>
    <property type="project" value="InterPro"/>
</dbReference>
<gene>
    <name evidence="2" type="ORF">AAE02nite_03690</name>
</gene>
<accession>A0A512ASM3</accession>
<dbReference type="PROSITE" id="PS51186">
    <property type="entry name" value="GNAT"/>
    <property type="match status" value="1"/>
</dbReference>
<dbReference type="OrthoDB" id="961272at2"/>
<dbReference type="Gene3D" id="3.40.630.30">
    <property type="match status" value="1"/>
</dbReference>
<organism evidence="2 3">
    <name type="scientific">Adhaeribacter aerolatus</name>
    <dbReference type="NCBI Taxonomy" id="670289"/>
    <lineage>
        <taxon>Bacteria</taxon>
        <taxon>Pseudomonadati</taxon>
        <taxon>Bacteroidota</taxon>
        <taxon>Cytophagia</taxon>
        <taxon>Cytophagales</taxon>
        <taxon>Hymenobacteraceae</taxon>
        <taxon>Adhaeribacter</taxon>
    </lineage>
</organism>
<name>A0A512ASM3_9BACT</name>
<evidence type="ECO:0000313" key="2">
    <source>
        <dbReference type="EMBL" id="GEO02705.1"/>
    </source>
</evidence>
<feature type="domain" description="N-acetyltransferase" evidence="1">
    <location>
        <begin position="1"/>
        <end position="146"/>
    </location>
</feature>
<dbReference type="InterPro" id="IPR016181">
    <property type="entry name" value="Acyl_CoA_acyltransferase"/>
</dbReference>
<dbReference type="SUPFAM" id="SSF55729">
    <property type="entry name" value="Acyl-CoA N-acyltransferases (Nat)"/>
    <property type="match status" value="1"/>
</dbReference>
<dbReference type="Pfam" id="PF13508">
    <property type="entry name" value="Acetyltransf_7"/>
    <property type="match status" value="1"/>
</dbReference>
<keyword evidence="2" id="KW-0808">Transferase</keyword>